<gene>
    <name evidence="1" type="ORF">KP004_08080</name>
</gene>
<dbReference type="Proteomes" id="UP000683557">
    <property type="component" value="Chromosome"/>
</dbReference>
<dbReference type="EMBL" id="CP076723">
    <property type="protein sequence ID" value="QWV95123.1"/>
    <property type="molecule type" value="Genomic_DNA"/>
</dbReference>
<accession>A0ABX8J9J4</accession>
<name>A0ABX8J9J4_9BACT</name>
<protein>
    <recommendedName>
        <fullName evidence="3">ABM domain-containing protein</fullName>
    </recommendedName>
</protein>
<sequence length="93" mass="10344">MAYLEITLKVSNENRPAAAGVYNKYKEPFLKQVQGAKSKELLVRDEDVQVLHGFATVADAKAYLQSDLFTHDVVTALSPYLDAAPEVRIYEVA</sequence>
<organism evidence="1 2">
    <name type="scientific">Geomonas oryzisoli</name>
    <dbReference type="NCBI Taxonomy" id="2847992"/>
    <lineage>
        <taxon>Bacteria</taxon>
        <taxon>Pseudomonadati</taxon>
        <taxon>Thermodesulfobacteriota</taxon>
        <taxon>Desulfuromonadia</taxon>
        <taxon>Geobacterales</taxon>
        <taxon>Geobacteraceae</taxon>
        <taxon>Geomonas</taxon>
    </lineage>
</organism>
<evidence type="ECO:0008006" key="3">
    <source>
        <dbReference type="Google" id="ProtNLM"/>
    </source>
</evidence>
<keyword evidence="2" id="KW-1185">Reference proteome</keyword>
<dbReference type="RefSeq" id="WP_216801824.1">
    <property type="nucleotide sequence ID" value="NZ_CP076723.1"/>
</dbReference>
<evidence type="ECO:0000313" key="2">
    <source>
        <dbReference type="Proteomes" id="UP000683557"/>
    </source>
</evidence>
<proteinExistence type="predicted"/>
<evidence type="ECO:0000313" key="1">
    <source>
        <dbReference type="EMBL" id="QWV95123.1"/>
    </source>
</evidence>
<reference evidence="1 2" key="1">
    <citation type="submission" date="2021-06" db="EMBL/GenBank/DDBJ databases">
        <title>Gemonas diversity in paddy soil.</title>
        <authorList>
            <person name="Liu G."/>
        </authorList>
    </citation>
    <scope>NUCLEOTIDE SEQUENCE [LARGE SCALE GENOMIC DNA]</scope>
    <source>
        <strain evidence="1 2">RG10</strain>
    </source>
</reference>